<dbReference type="EMBL" id="GBRH01182860">
    <property type="protein sequence ID" value="JAE15036.1"/>
    <property type="molecule type" value="Transcribed_RNA"/>
</dbReference>
<proteinExistence type="predicted"/>
<reference evidence="2" key="1">
    <citation type="submission" date="2014-09" db="EMBL/GenBank/DDBJ databases">
        <authorList>
            <person name="Magalhaes I.L.F."/>
            <person name="Oliveira U."/>
            <person name="Santos F.R."/>
            <person name="Vidigal T.H.D.A."/>
            <person name="Brescovit A.D."/>
            <person name="Santos A.J."/>
        </authorList>
    </citation>
    <scope>NUCLEOTIDE SEQUENCE</scope>
    <source>
        <tissue evidence="2">Shoot tissue taken approximately 20 cm above the soil surface</tissue>
    </source>
</reference>
<dbReference type="AlphaFoldDB" id="A0A0A9FXK6"/>
<name>A0A0A9FXK6_ARUDO</name>
<sequence>MLHFALFGTISRSSLTCSCICCRSFGLGRVLSPGLALFLITFTPSGFFTWLTLEFAVFKLLQSSIDKFPNDTGTAFDASIGTFSDVQLLEGTVNDGICALHTEKES</sequence>
<evidence type="ECO:0000256" key="1">
    <source>
        <dbReference type="SAM" id="Phobius"/>
    </source>
</evidence>
<keyword evidence="1" id="KW-0812">Transmembrane</keyword>
<keyword evidence="1" id="KW-0472">Membrane</keyword>
<reference evidence="2" key="2">
    <citation type="journal article" date="2015" name="Data Brief">
        <title>Shoot transcriptome of the giant reed, Arundo donax.</title>
        <authorList>
            <person name="Barrero R.A."/>
            <person name="Guerrero F.D."/>
            <person name="Moolhuijzen P."/>
            <person name="Goolsby J.A."/>
            <person name="Tidwell J."/>
            <person name="Bellgard S.E."/>
            <person name="Bellgard M.I."/>
        </authorList>
    </citation>
    <scope>NUCLEOTIDE SEQUENCE</scope>
    <source>
        <tissue evidence="2">Shoot tissue taken approximately 20 cm above the soil surface</tissue>
    </source>
</reference>
<organism evidence="2">
    <name type="scientific">Arundo donax</name>
    <name type="common">Giant reed</name>
    <name type="synonym">Donax arundinaceus</name>
    <dbReference type="NCBI Taxonomy" id="35708"/>
    <lineage>
        <taxon>Eukaryota</taxon>
        <taxon>Viridiplantae</taxon>
        <taxon>Streptophyta</taxon>
        <taxon>Embryophyta</taxon>
        <taxon>Tracheophyta</taxon>
        <taxon>Spermatophyta</taxon>
        <taxon>Magnoliopsida</taxon>
        <taxon>Liliopsida</taxon>
        <taxon>Poales</taxon>
        <taxon>Poaceae</taxon>
        <taxon>PACMAD clade</taxon>
        <taxon>Arundinoideae</taxon>
        <taxon>Arundineae</taxon>
        <taxon>Arundo</taxon>
    </lineage>
</organism>
<evidence type="ECO:0000313" key="2">
    <source>
        <dbReference type="EMBL" id="JAE15036.1"/>
    </source>
</evidence>
<feature type="transmembrane region" description="Helical" evidence="1">
    <location>
        <begin position="34"/>
        <end position="58"/>
    </location>
</feature>
<keyword evidence="1" id="KW-1133">Transmembrane helix</keyword>
<accession>A0A0A9FXK6</accession>
<protein>
    <submittedName>
        <fullName evidence="2">Uncharacterized protein</fullName>
    </submittedName>
</protein>